<keyword evidence="1" id="KW-1133">Transmembrane helix</keyword>
<gene>
    <name evidence="2" type="ORF">ABDK96_11800</name>
</gene>
<evidence type="ECO:0000256" key="1">
    <source>
        <dbReference type="SAM" id="Phobius"/>
    </source>
</evidence>
<dbReference type="EMBL" id="JBDXMX010000005">
    <property type="protein sequence ID" value="MEO9248366.1"/>
    <property type="molecule type" value="Genomic_DNA"/>
</dbReference>
<organism evidence="2 3">
    <name type="scientific">Citricoccus nitrophenolicus</name>
    <dbReference type="NCBI Taxonomy" id="863575"/>
    <lineage>
        <taxon>Bacteria</taxon>
        <taxon>Bacillati</taxon>
        <taxon>Actinomycetota</taxon>
        <taxon>Actinomycetes</taxon>
        <taxon>Micrococcales</taxon>
        <taxon>Micrococcaceae</taxon>
        <taxon>Citricoccus</taxon>
    </lineage>
</organism>
<evidence type="ECO:0000313" key="3">
    <source>
        <dbReference type="Proteomes" id="UP001484097"/>
    </source>
</evidence>
<keyword evidence="3" id="KW-1185">Reference proteome</keyword>
<feature type="transmembrane region" description="Helical" evidence="1">
    <location>
        <begin position="25"/>
        <end position="45"/>
    </location>
</feature>
<dbReference type="RefSeq" id="WP_309816741.1">
    <property type="nucleotide sequence ID" value="NZ_CP063070.1"/>
</dbReference>
<proteinExistence type="predicted"/>
<protein>
    <submittedName>
        <fullName evidence="2">Uncharacterized protein</fullName>
    </submittedName>
</protein>
<evidence type="ECO:0000313" key="2">
    <source>
        <dbReference type="EMBL" id="MEO9248366.1"/>
    </source>
</evidence>
<comment type="caution">
    <text evidence="2">The sequence shown here is derived from an EMBL/GenBank/DDBJ whole genome shotgun (WGS) entry which is preliminary data.</text>
</comment>
<name>A0ABV0IJN6_9MICC</name>
<keyword evidence="1" id="KW-0472">Membrane</keyword>
<accession>A0ABV0IJN6</accession>
<reference evidence="2 3" key="1">
    <citation type="submission" date="2024-05" db="EMBL/GenBank/DDBJ databases">
        <authorList>
            <person name="Yi C."/>
        </authorList>
    </citation>
    <scope>NUCLEOTIDE SEQUENCE [LARGE SCALE GENOMIC DNA]</scope>
    <source>
        <strain evidence="2 3">XS13</strain>
    </source>
</reference>
<dbReference type="Proteomes" id="UP001484097">
    <property type="component" value="Unassembled WGS sequence"/>
</dbReference>
<sequence length="51" mass="5300">MYGATENVAASGVAATALAATGLDVFWIIVSGVAFIMAGIVLTRLRPKEEF</sequence>
<keyword evidence="1" id="KW-0812">Transmembrane</keyword>